<evidence type="ECO:0000313" key="3">
    <source>
        <dbReference type="Proteomes" id="UP000564704"/>
    </source>
</evidence>
<dbReference type="OrthoDB" id="9798884at2"/>
<keyword evidence="3" id="KW-1185">Reference proteome</keyword>
<accession>A0A844CQN4</accession>
<dbReference type="GO" id="GO:0052651">
    <property type="term" value="P:monoacylglycerol catabolic process"/>
    <property type="evidence" value="ECO:0007669"/>
    <property type="project" value="TreeGrafter"/>
</dbReference>
<dbReference type="GO" id="GO:0006660">
    <property type="term" value="P:phosphatidylserine catabolic process"/>
    <property type="evidence" value="ECO:0007669"/>
    <property type="project" value="TreeGrafter"/>
</dbReference>
<dbReference type="EMBL" id="SZWE01000001">
    <property type="protein sequence ID" value="MRU14279.1"/>
    <property type="molecule type" value="Genomic_DNA"/>
</dbReference>
<dbReference type="SUPFAM" id="SSF53474">
    <property type="entry name" value="alpha/beta-Hydrolases"/>
    <property type="match status" value="1"/>
</dbReference>
<dbReference type="PANTHER" id="PTHR12277">
    <property type="entry name" value="ALPHA/BETA HYDROLASE DOMAIN-CONTAINING PROTEIN"/>
    <property type="match status" value="1"/>
</dbReference>
<organism evidence="2 3">
    <name type="scientific">Roseovarius bejariae</name>
    <dbReference type="NCBI Taxonomy" id="2576383"/>
    <lineage>
        <taxon>Bacteria</taxon>
        <taxon>Pseudomonadati</taxon>
        <taxon>Pseudomonadota</taxon>
        <taxon>Alphaproteobacteria</taxon>
        <taxon>Rhodobacterales</taxon>
        <taxon>Roseobacteraceae</taxon>
        <taxon>Roseovarius</taxon>
    </lineage>
</organism>
<dbReference type="PANTHER" id="PTHR12277:SF194">
    <property type="entry name" value="FI04476P"/>
    <property type="match status" value="1"/>
</dbReference>
<name>A0A844CQN4_9RHOB</name>
<dbReference type="InterPro" id="IPR022742">
    <property type="entry name" value="Hydrolase_4"/>
</dbReference>
<dbReference type="Proteomes" id="UP000564704">
    <property type="component" value="Unassembled WGS sequence"/>
</dbReference>
<gene>
    <name evidence="2" type="ORF">FDP25_02435</name>
</gene>
<evidence type="ECO:0000313" key="2">
    <source>
        <dbReference type="EMBL" id="MRU14279.1"/>
    </source>
</evidence>
<comment type="caution">
    <text evidence="2">The sequence shown here is derived from an EMBL/GenBank/DDBJ whole genome shotgun (WGS) entry which is preliminary data.</text>
</comment>
<dbReference type="AlphaFoldDB" id="A0A844CQN4"/>
<proteinExistence type="predicted"/>
<protein>
    <submittedName>
        <fullName evidence="2">Alpha/beta hydrolase</fullName>
    </submittedName>
</protein>
<dbReference type="InterPro" id="IPR029058">
    <property type="entry name" value="AB_hydrolase_fold"/>
</dbReference>
<sequence>MLWRLALLIGLLTGGAWLSLGAIERAIIYPFDATRVPPATAGAPNMQEVERAGLITWQAAANPGHPTIFYLHGNAGNLADRTGRFSRFMARGYGVIAPAYPGSSGSAGSPSQEGISQAIRDIWHDLPRDARVVIYGESLGTGVAMQLLGSVVTDAEKGLAPAGVILEAPFTSVRDVASALYPGIEPLLDHLTQEWDSMAWAANLTMPLLVVHGQNDKMIPPAQGRALFNAAPSADKRFLHVPGAGHTDLWRSDTLPVFWNFIDRIK</sequence>
<dbReference type="Gene3D" id="3.40.50.1820">
    <property type="entry name" value="alpha/beta hydrolase"/>
    <property type="match status" value="1"/>
</dbReference>
<dbReference type="Pfam" id="PF12146">
    <property type="entry name" value="Hydrolase_4"/>
    <property type="match status" value="1"/>
</dbReference>
<keyword evidence="2" id="KW-0378">Hydrolase</keyword>
<reference evidence="2 3" key="1">
    <citation type="submission" date="2019-05" db="EMBL/GenBank/DDBJ databases">
        <title>Roseovarius bejariae sp. nov., a moderately halophylic bacterium isolated from a saline soil in Rambla Salada (Murcia).</title>
        <authorList>
            <person name="Castro D.J."/>
            <person name="Gomez-Altuve A."/>
            <person name="Reina J.C."/>
            <person name="Rodriguez M."/>
            <person name="Sampedro I."/>
            <person name="Llamas I."/>
            <person name="Martinez-Checa F."/>
        </authorList>
    </citation>
    <scope>NUCLEOTIDE SEQUENCE [LARGE SCALE GENOMIC DNA]</scope>
    <source>
        <strain evidence="2 3">A21</strain>
    </source>
</reference>
<feature type="domain" description="Serine aminopeptidase S33" evidence="1">
    <location>
        <begin position="201"/>
        <end position="247"/>
    </location>
</feature>
<dbReference type="GO" id="GO:0004622">
    <property type="term" value="F:phosphatidylcholine lysophospholipase activity"/>
    <property type="evidence" value="ECO:0007669"/>
    <property type="project" value="TreeGrafter"/>
</dbReference>
<evidence type="ECO:0000259" key="1">
    <source>
        <dbReference type="Pfam" id="PF12146"/>
    </source>
</evidence>
<dbReference type="GO" id="GO:0047372">
    <property type="term" value="F:monoacylglycerol lipase activity"/>
    <property type="evidence" value="ECO:0007669"/>
    <property type="project" value="TreeGrafter"/>
</dbReference>